<dbReference type="EMBL" id="VIKS01000009">
    <property type="protein sequence ID" value="TQV86909.1"/>
    <property type="molecule type" value="Genomic_DNA"/>
</dbReference>
<evidence type="ECO:0000313" key="2">
    <source>
        <dbReference type="EMBL" id="TQV86909.1"/>
    </source>
</evidence>
<proteinExistence type="predicted"/>
<gene>
    <name evidence="2" type="ORF">FLL46_13915</name>
</gene>
<organism evidence="2 3">
    <name type="scientific">Aliikangiella coralliicola</name>
    <dbReference type="NCBI Taxonomy" id="2592383"/>
    <lineage>
        <taxon>Bacteria</taxon>
        <taxon>Pseudomonadati</taxon>
        <taxon>Pseudomonadota</taxon>
        <taxon>Gammaproteobacteria</taxon>
        <taxon>Oceanospirillales</taxon>
        <taxon>Pleioneaceae</taxon>
        <taxon>Aliikangiella</taxon>
    </lineage>
</organism>
<evidence type="ECO:0000259" key="1">
    <source>
        <dbReference type="Pfam" id="PF09983"/>
    </source>
</evidence>
<comment type="caution">
    <text evidence="2">The sequence shown here is derived from an EMBL/GenBank/DDBJ whole genome shotgun (WGS) entry which is preliminary data.</text>
</comment>
<dbReference type="RefSeq" id="WP_142894378.1">
    <property type="nucleotide sequence ID" value="NZ_ML660165.1"/>
</dbReference>
<feature type="domain" description="Wadjet protein JetD C-terminal" evidence="1">
    <location>
        <begin position="213"/>
        <end position="315"/>
    </location>
</feature>
<protein>
    <recommendedName>
        <fullName evidence="1">Wadjet protein JetD C-terminal domain-containing protein</fullName>
    </recommendedName>
</protein>
<dbReference type="OrthoDB" id="322908at2"/>
<keyword evidence="3" id="KW-1185">Reference proteome</keyword>
<evidence type="ECO:0000313" key="3">
    <source>
        <dbReference type="Proteomes" id="UP000315439"/>
    </source>
</evidence>
<dbReference type="AlphaFoldDB" id="A0A545UBR6"/>
<dbReference type="Proteomes" id="UP000315439">
    <property type="component" value="Unassembled WGS sequence"/>
</dbReference>
<dbReference type="InterPro" id="IPR024534">
    <property type="entry name" value="JetD_C"/>
</dbReference>
<reference evidence="2 3" key="1">
    <citation type="submission" date="2019-07" db="EMBL/GenBank/DDBJ databases">
        <title>Draft genome for Aliikangiella sp. M105.</title>
        <authorList>
            <person name="Wang G."/>
        </authorList>
    </citation>
    <scope>NUCLEOTIDE SEQUENCE [LARGE SCALE GENOMIC DNA]</scope>
    <source>
        <strain evidence="2 3">M105</strain>
    </source>
</reference>
<accession>A0A545UBR6</accession>
<sequence length="387" mass="44320">MLNQLLEKPPWLAEEKAIEALLVRLLKRAEKSAGKIKTSAITLAESTFQRDETGELSWSNLNTLADTILEIRSSKKIDAYEYPWVRAKVSLLMESENLVRSWLSIEKSELVNWQSAIAHYVTTHPEVRDHCNFESLKKNAISFTGKTSNEILDALFSLSEDNQSSKTLKELSAKYFWGDSKVLEAKSDWLKQTFPRLKVFDKQIMVNFYLPEDYQCVLFVENKDTFHQLISKKPQVIDQAALVYCSGFLGAATRIRDTASINFFQAIESIGTSARLIDWWLNDSNHSFPVHFWGDFDFAAMAILKALRNNFENAQAWRPGYGAMLEAVEYGHGHSISHRKKQGQNDPVKTGCHFADQIVLPSLRNRQYCFDQEGIDFNQLEAFKREG</sequence>
<dbReference type="Pfam" id="PF09983">
    <property type="entry name" value="JetD_C"/>
    <property type="match status" value="1"/>
</dbReference>
<name>A0A545UBR6_9GAMM</name>